<feature type="domain" description="Pyridoxamine 5'-phosphate oxidase N-terminal" evidence="1">
    <location>
        <begin position="10"/>
        <end position="108"/>
    </location>
</feature>
<dbReference type="STRING" id="1792845.BC343_22105"/>
<dbReference type="AlphaFoldDB" id="A0A1S9PKR3"/>
<dbReference type="PANTHER" id="PTHR39336">
    <property type="entry name" value="PYRIDOXAMINE PHOSPHATE OXIDASE FAMILY PROTEIN (AFU_ORTHOLOGUE AFUA_6G11440)"/>
    <property type="match status" value="1"/>
</dbReference>
<accession>A0A1S9PKR3</accession>
<dbReference type="Proteomes" id="UP000189739">
    <property type="component" value="Unassembled WGS sequence"/>
</dbReference>
<organism evidence="2 3">
    <name type="scientific">Mucilaginibacter pedocola</name>
    <dbReference type="NCBI Taxonomy" id="1792845"/>
    <lineage>
        <taxon>Bacteria</taxon>
        <taxon>Pseudomonadati</taxon>
        <taxon>Bacteroidota</taxon>
        <taxon>Sphingobacteriia</taxon>
        <taxon>Sphingobacteriales</taxon>
        <taxon>Sphingobacteriaceae</taxon>
        <taxon>Mucilaginibacter</taxon>
    </lineage>
</organism>
<dbReference type="RefSeq" id="WP_078346965.1">
    <property type="nucleotide sequence ID" value="NZ_MBTF01000003.1"/>
</dbReference>
<dbReference type="InterPro" id="IPR011576">
    <property type="entry name" value="Pyridox_Oxase_N"/>
</dbReference>
<keyword evidence="3" id="KW-1185">Reference proteome</keyword>
<name>A0A1S9PKR3_9SPHI</name>
<dbReference type="OrthoDB" id="115989at2"/>
<dbReference type="Gene3D" id="2.30.110.10">
    <property type="entry name" value="Electron Transport, Fmn-binding Protein, Chain A"/>
    <property type="match status" value="1"/>
</dbReference>
<dbReference type="EMBL" id="MBTF01000003">
    <property type="protein sequence ID" value="OOQ61138.1"/>
    <property type="molecule type" value="Genomic_DNA"/>
</dbReference>
<protein>
    <submittedName>
        <fullName evidence="2">Pyridoxamine 5'-phosphate oxidase</fullName>
    </submittedName>
</protein>
<evidence type="ECO:0000313" key="3">
    <source>
        <dbReference type="Proteomes" id="UP000189739"/>
    </source>
</evidence>
<sequence length="184" mass="20616">MAKFFEEIGPRHREFIEAQKIFFTASAPLSGDGHVNLSPKGMDAFRVLSPNKVAYMDINGSGNETSAHLLENGRITIMFCAFDGPPNILRLYGKGYTVLPGTSEWDELSPLFHLPLSSRQIIVTNVDIVQTSCGYGVPFYDYKGERDQAIKWAENKGEEGIEKYQAEKNRISLDGLPTAMFDRF</sequence>
<evidence type="ECO:0000313" key="2">
    <source>
        <dbReference type="EMBL" id="OOQ61138.1"/>
    </source>
</evidence>
<dbReference type="InterPro" id="IPR012349">
    <property type="entry name" value="Split_barrel_FMN-bd"/>
</dbReference>
<reference evidence="2 3" key="1">
    <citation type="submission" date="2016-07" db="EMBL/GenBank/DDBJ databases">
        <title>Genomic analysis of zinc-resistant bacterium Mucilaginibacter pedocola TBZ30.</title>
        <authorList>
            <person name="Huang J."/>
            <person name="Tang J."/>
        </authorList>
    </citation>
    <scope>NUCLEOTIDE SEQUENCE [LARGE SCALE GENOMIC DNA]</scope>
    <source>
        <strain evidence="2 3">TBZ30</strain>
    </source>
</reference>
<gene>
    <name evidence="2" type="ORF">BC343_22105</name>
</gene>
<dbReference type="Pfam" id="PF01243">
    <property type="entry name" value="PNPOx_N"/>
    <property type="match status" value="1"/>
</dbReference>
<proteinExistence type="predicted"/>
<evidence type="ECO:0000259" key="1">
    <source>
        <dbReference type="Pfam" id="PF01243"/>
    </source>
</evidence>
<comment type="caution">
    <text evidence="2">The sequence shown here is derived from an EMBL/GenBank/DDBJ whole genome shotgun (WGS) entry which is preliminary data.</text>
</comment>
<dbReference type="SUPFAM" id="SSF50475">
    <property type="entry name" value="FMN-binding split barrel"/>
    <property type="match status" value="1"/>
</dbReference>
<dbReference type="PANTHER" id="PTHR39336:SF1">
    <property type="entry name" value="PYRIDOXAMINE PHOSPHATE OXIDASE FAMILY PROTEIN (AFU_ORTHOLOGUE AFUA_6G11440)"/>
    <property type="match status" value="1"/>
</dbReference>